<comment type="subcellular location">
    <subcellularLocation>
        <location evidence="1">Nucleus</location>
    </subcellularLocation>
</comment>
<dbReference type="GO" id="GO:0005634">
    <property type="term" value="C:nucleus"/>
    <property type="evidence" value="ECO:0007669"/>
    <property type="project" value="UniProtKB-SubCell"/>
</dbReference>
<feature type="domain" description="C2H2-type" evidence="11">
    <location>
        <begin position="249"/>
        <end position="279"/>
    </location>
</feature>
<evidence type="ECO:0000256" key="6">
    <source>
        <dbReference type="ARBA" id="ARBA00023125"/>
    </source>
</evidence>
<evidence type="ECO:0000313" key="12">
    <source>
        <dbReference type="Ensembl" id="ENSLLEP00000043070.1"/>
    </source>
</evidence>
<dbReference type="GO" id="GO:0008270">
    <property type="term" value="F:zinc ion binding"/>
    <property type="evidence" value="ECO:0007669"/>
    <property type="project" value="UniProtKB-KW"/>
</dbReference>
<reference evidence="12" key="2">
    <citation type="submission" date="2025-09" db="UniProtKB">
        <authorList>
            <consortium name="Ensembl"/>
        </authorList>
    </citation>
    <scope>IDENTIFICATION</scope>
</reference>
<dbReference type="GO" id="GO:0003700">
    <property type="term" value="F:DNA-binding transcription factor activity"/>
    <property type="evidence" value="ECO:0007669"/>
    <property type="project" value="TreeGrafter"/>
</dbReference>
<dbReference type="PANTHER" id="PTHR13006:SF7">
    <property type="entry name" value="ZINC FINGER PROTEIN 704"/>
    <property type="match status" value="1"/>
</dbReference>
<dbReference type="GeneTree" id="ENSGT00940000156172"/>
<keyword evidence="13" id="KW-1185">Reference proteome</keyword>
<keyword evidence="6" id="KW-0238">DNA-binding</keyword>
<evidence type="ECO:0000256" key="7">
    <source>
        <dbReference type="ARBA" id="ARBA00023163"/>
    </source>
</evidence>
<dbReference type="Proteomes" id="UP000694569">
    <property type="component" value="Unplaced"/>
</dbReference>
<dbReference type="AlphaFoldDB" id="A0A8C5QTI4"/>
<organism evidence="12 13">
    <name type="scientific">Leptobrachium leishanense</name>
    <name type="common">Leishan spiny toad</name>
    <dbReference type="NCBI Taxonomy" id="445787"/>
    <lineage>
        <taxon>Eukaryota</taxon>
        <taxon>Metazoa</taxon>
        <taxon>Chordata</taxon>
        <taxon>Craniata</taxon>
        <taxon>Vertebrata</taxon>
        <taxon>Euteleostomi</taxon>
        <taxon>Amphibia</taxon>
        <taxon>Batrachia</taxon>
        <taxon>Anura</taxon>
        <taxon>Pelobatoidea</taxon>
        <taxon>Megophryidae</taxon>
        <taxon>Leptobrachium</taxon>
    </lineage>
</organism>
<dbReference type="InterPro" id="IPR052253">
    <property type="entry name" value="CR1/CR2-DNA-binding_regulator"/>
</dbReference>
<keyword evidence="2" id="KW-0479">Metal-binding</keyword>
<evidence type="ECO:0000256" key="8">
    <source>
        <dbReference type="ARBA" id="ARBA00023242"/>
    </source>
</evidence>
<keyword evidence="5" id="KW-0805">Transcription regulation</keyword>
<dbReference type="GO" id="GO:0006357">
    <property type="term" value="P:regulation of transcription by RNA polymerase II"/>
    <property type="evidence" value="ECO:0007669"/>
    <property type="project" value="TreeGrafter"/>
</dbReference>
<evidence type="ECO:0000259" key="11">
    <source>
        <dbReference type="PROSITE" id="PS50157"/>
    </source>
</evidence>
<dbReference type="PANTHER" id="PTHR13006">
    <property type="entry name" value="PAPILLOMAVIRUS REGULATORY FACTOR PRF-1"/>
    <property type="match status" value="1"/>
</dbReference>
<evidence type="ECO:0000256" key="10">
    <source>
        <dbReference type="SAM" id="MobiDB-lite"/>
    </source>
</evidence>
<feature type="region of interest" description="Disordered" evidence="10">
    <location>
        <begin position="1"/>
        <end position="46"/>
    </location>
</feature>
<evidence type="ECO:0000313" key="13">
    <source>
        <dbReference type="Proteomes" id="UP000694569"/>
    </source>
</evidence>
<dbReference type="PROSITE" id="PS50157">
    <property type="entry name" value="ZINC_FINGER_C2H2_2"/>
    <property type="match status" value="1"/>
</dbReference>
<evidence type="ECO:0000256" key="1">
    <source>
        <dbReference type="ARBA" id="ARBA00004123"/>
    </source>
</evidence>
<keyword evidence="8" id="KW-0539">Nucleus</keyword>
<evidence type="ECO:0000256" key="9">
    <source>
        <dbReference type="PROSITE-ProRule" id="PRU00042"/>
    </source>
</evidence>
<dbReference type="PROSITE" id="PS00028">
    <property type="entry name" value="ZINC_FINGER_C2H2_1"/>
    <property type="match status" value="1"/>
</dbReference>
<name>A0A8C5QTI4_9ANUR</name>
<dbReference type="OrthoDB" id="5950721at2759"/>
<feature type="region of interest" description="Disordered" evidence="10">
    <location>
        <begin position="394"/>
        <end position="421"/>
    </location>
</feature>
<accession>A0A8C5QTI4</accession>
<feature type="compositionally biased region" description="Basic and acidic residues" evidence="10">
    <location>
        <begin position="20"/>
        <end position="46"/>
    </location>
</feature>
<evidence type="ECO:0000256" key="5">
    <source>
        <dbReference type="ARBA" id="ARBA00023015"/>
    </source>
</evidence>
<dbReference type="SMART" id="SM01366">
    <property type="entry name" value="c-clamp"/>
    <property type="match status" value="1"/>
</dbReference>
<keyword evidence="7" id="KW-0804">Transcription</keyword>
<protein>
    <submittedName>
        <fullName evidence="12">Zinc finger protein 704</fullName>
    </submittedName>
</protein>
<proteinExistence type="predicted"/>
<dbReference type="InterPro" id="IPR013087">
    <property type="entry name" value="Znf_C2H2_type"/>
</dbReference>
<evidence type="ECO:0000256" key="3">
    <source>
        <dbReference type="ARBA" id="ARBA00022771"/>
    </source>
</evidence>
<evidence type="ECO:0000256" key="4">
    <source>
        <dbReference type="ARBA" id="ARBA00022833"/>
    </source>
</evidence>
<sequence>MQPRRLSKRSVPGGELTPCEDGHDMRPGLLDRARASQREAEDKEHGAATCHAERELKWPCKGVCVCHALDSNMYFTPYLQIVDHMSRGNDMDAGSRVFEHEPEVKQEYRSSISLLEEKRKVVSSNIDVPQARKCEDEVDMDKVTAAMVLTSLSTSPVVLSPPARLNDMNGSWKEVGFIASSASSSDYWSWGTPSDYSYPSTPSPPLCADSVKHLRSPLHHEDVEDTDTSGFLFDDPIPRKRKNSMKVLFTCLWKKCGKVLSTAAGIKKHIRTIHLGRPGESDDNEGEEDFYYTEVRLNKDSFEGLGNLSPASPMASPPSASLYSETASCDTFCAKGENKNAMPLGSSAPNTFYLLTSEQVYQTSSPVNIPGSKKFHLNVNNLTTFTGLSGSNNSYNSSEEHKQFDHTGVSSPTRAGIGIRKPRGENKKCRKVYGMENRDKWCTACRWKKACQRFLD</sequence>
<keyword evidence="3 9" id="KW-0863">Zinc-finger</keyword>
<dbReference type="GO" id="GO:0000978">
    <property type="term" value="F:RNA polymerase II cis-regulatory region sequence-specific DNA binding"/>
    <property type="evidence" value="ECO:0007669"/>
    <property type="project" value="TreeGrafter"/>
</dbReference>
<evidence type="ECO:0000256" key="2">
    <source>
        <dbReference type="ARBA" id="ARBA00022723"/>
    </source>
</evidence>
<reference evidence="12" key="1">
    <citation type="submission" date="2025-08" db="UniProtKB">
        <authorList>
            <consortium name="Ensembl"/>
        </authorList>
    </citation>
    <scope>IDENTIFICATION</scope>
</reference>
<dbReference type="Ensembl" id="ENSLLET00000044785.1">
    <property type="protein sequence ID" value="ENSLLEP00000043070.1"/>
    <property type="gene ID" value="ENSLLEG00000027397.1"/>
</dbReference>
<gene>
    <name evidence="12" type="primary">ZNF704</name>
</gene>
<keyword evidence="4" id="KW-0862">Zinc</keyword>